<evidence type="ECO:0000256" key="1">
    <source>
        <dbReference type="SAM" id="MobiDB-lite"/>
    </source>
</evidence>
<dbReference type="NCBIfam" id="NF006006">
    <property type="entry name" value="PRK08137.1"/>
    <property type="match status" value="1"/>
</dbReference>
<feature type="domain" description="Amidase" evidence="2">
    <location>
        <begin position="28"/>
        <end position="475"/>
    </location>
</feature>
<name>A0A3B0T7W6_9ZZZZ</name>
<feature type="region of interest" description="Disordered" evidence="1">
    <location>
        <begin position="136"/>
        <end position="162"/>
    </location>
</feature>
<dbReference type="PANTHER" id="PTHR42678">
    <property type="entry name" value="AMIDASE"/>
    <property type="match status" value="1"/>
</dbReference>
<dbReference type="NCBIfam" id="NF005300">
    <property type="entry name" value="PRK06828.1"/>
    <property type="match status" value="1"/>
</dbReference>
<gene>
    <name evidence="3" type="ORF">MNBD_ALPHA12-2188</name>
</gene>
<dbReference type="PANTHER" id="PTHR42678:SF34">
    <property type="entry name" value="OS04G0183300 PROTEIN"/>
    <property type="match status" value="1"/>
</dbReference>
<protein>
    <submittedName>
        <fullName evidence="3">Secreted amidase SCO6344</fullName>
    </submittedName>
</protein>
<evidence type="ECO:0000313" key="3">
    <source>
        <dbReference type="EMBL" id="VAW14118.1"/>
    </source>
</evidence>
<dbReference type="InterPro" id="IPR023631">
    <property type="entry name" value="Amidase_dom"/>
</dbReference>
<sequence>MKKIDLENETIASLGKKMANGEINARGLTKHCLARIAQLDTRVNAVIELNPDALEIAAKLDDELAAGICRGPLHGLPVMVKDNLDTGDKMMTSAGSLAMDGAHATSDAFVVKRLREAGAVILGKTNLSEWANFRSSRSTSGWSSRGGQTRNPYALDRTPGGSSSGSAAAVASGFSVAAIGTETDGSIVSPSAMNSIVGIKPTVGLVSRSGIIPISHSQDTAGAMARSVEDAAILLGAICGPDDEDAASMNSLAHCAELKNLALKSNALNGARIGVARNYCGFHEGVDAVIAQVITDLESCGATIVDSLELTPTGDIRPSENRVLSTEFKAGLNNYLAQRSPKSAVSSLSDIINFNLENAENVMTWFQQELLEISQETNGLGDEKYLEALKTSKSLSAEMGIDHLLKANNLDAIIAPTTCTPWLIDWVNGDNRSGGSAATAAVAGYPSVTVPAGYVHGLPVGVSFFTKAWQEVRLLNLAYAYEQYSKRRVSPQFKDTIGYDKQNGQ</sequence>
<dbReference type="InterPro" id="IPR036928">
    <property type="entry name" value="AS_sf"/>
</dbReference>
<feature type="compositionally biased region" description="Low complexity" evidence="1">
    <location>
        <begin position="136"/>
        <end position="147"/>
    </location>
</feature>
<dbReference type="SUPFAM" id="SSF75304">
    <property type="entry name" value="Amidase signature (AS) enzymes"/>
    <property type="match status" value="1"/>
</dbReference>
<reference evidence="3" key="1">
    <citation type="submission" date="2018-06" db="EMBL/GenBank/DDBJ databases">
        <authorList>
            <person name="Zhirakovskaya E."/>
        </authorList>
    </citation>
    <scope>NUCLEOTIDE SEQUENCE</scope>
</reference>
<dbReference type="EMBL" id="UOEO01000004">
    <property type="protein sequence ID" value="VAW14118.1"/>
    <property type="molecule type" value="Genomic_DNA"/>
</dbReference>
<proteinExistence type="predicted"/>
<accession>A0A3B0T7W6</accession>
<evidence type="ECO:0000259" key="2">
    <source>
        <dbReference type="Pfam" id="PF01425"/>
    </source>
</evidence>
<organism evidence="3">
    <name type="scientific">hydrothermal vent metagenome</name>
    <dbReference type="NCBI Taxonomy" id="652676"/>
    <lineage>
        <taxon>unclassified sequences</taxon>
        <taxon>metagenomes</taxon>
        <taxon>ecological metagenomes</taxon>
    </lineage>
</organism>
<dbReference type="AlphaFoldDB" id="A0A3B0T7W6"/>
<dbReference type="Pfam" id="PF01425">
    <property type="entry name" value="Amidase"/>
    <property type="match status" value="1"/>
</dbReference>
<dbReference type="Gene3D" id="3.90.1300.10">
    <property type="entry name" value="Amidase signature (AS) domain"/>
    <property type="match status" value="1"/>
</dbReference>